<reference evidence="3" key="1">
    <citation type="submission" date="2016-10" db="EMBL/GenBank/DDBJ databases">
        <authorList>
            <person name="Varghese N."/>
            <person name="Submissions S."/>
        </authorList>
    </citation>
    <scope>NUCLEOTIDE SEQUENCE [LARGE SCALE GENOMIC DNA]</scope>
    <source>
        <strain evidence="3">CGMCC 1.10121</strain>
    </source>
</reference>
<dbReference type="Pfam" id="PF15652">
    <property type="entry name" value="Tox-SHH"/>
    <property type="match status" value="1"/>
</dbReference>
<organism evidence="2 3">
    <name type="scientific">Halogranum amylolyticum</name>
    <dbReference type="NCBI Taxonomy" id="660520"/>
    <lineage>
        <taxon>Archaea</taxon>
        <taxon>Methanobacteriati</taxon>
        <taxon>Methanobacteriota</taxon>
        <taxon>Stenosarchaea group</taxon>
        <taxon>Halobacteria</taxon>
        <taxon>Halobacteriales</taxon>
        <taxon>Haloferacaceae</taxon>
    </lineage>
</organism>
<dbReference type="EMBL" id="FODV01000029">
    <property type="protein sequence ID" value="SEP26531.1"/>
    <property type="molecule type" value="Genomic_DNA"/>
</dbReference>
<proteinExistence type="predicted"/>
<dbReference type="AlphaFoldDB" id="A0A1H8WFX6"/>
<feature type="domain" description="Tox-SHH" evidence="1">
    <location>
        <begin position="615"/>
        <end position="705"/>
    </location>
</feature>
<keyword evidence="3" id="KW-1185">Reference proteome</keyword>
<accession>A0A1H8WFX6</accession>
<name>A0A1H8WFX6_9EURY</name>
<gene>
    <name evidence="2" type="ORF">SAMN04487948_12916</name>
</gene>
<dbReference type="Proteomes" id="UP000199126">
    <property type="component" value="Unassembled WGS sequence"/>
</dbReference>
<evidence type="ECO:0000313" key="3">
    <source>
        <dbReference type="Proteomes" id="UP000199126"/>
    </source>
</evidence>
<dbReference type="InterPro" id="IPR028900">
    <property type="entry name" value="Tox-SHH_dom"/>
</dbReference>
<sequence length="733" mass="82644">MTWNLQLRDAQSRPYLLRALVTPGGDTIFPQNVRIVDLFIRQLGLTPEGRGVVPTETARRFVFDEIDRLVGAGETQRASELLAELGAFAFRLLPFERKARYIRVLVDAWTYQPQERAIVEILTAAESRSELEAIVQLLRDGGIFDSMFDDLDSELWNLLISVGSRFADPGGISGTELLDIALSLGFQLLPGHVDDPLEEAEEAWYGLVRWAVGTLEGVWSLLTEADKIVDGLHQLAMLIKMMALAVWGDARAQTYLSTIGEQLASSTVSGLKGAILLGVTEDVIRRVKWAIIWEAASWFVGVGEVKALLTGGRAAGRSAVPLARISGSLMGFGGIENATAIAQKFQRLARLMSRASRASPTDTLRYLSYLPDDELVRLGRALDSVNMRSIRRLADIGGDTSDVVQSALERVRVLRALERTAGTLTDDLVAGLSRLMRHPEANAERLTNLMRLIDRQDTDLYMLVVRNISDVAIEGGLMRQRTFAFFERLAQRPRVLGFIHNHGYETFSLLLRRSNYRYTRFTRYLDAIESILRGEGAVVQRSFLDELRDESSRAWRQVERHTRQLREVTTGGVLRQVGDRYVYRRRRDGAEIWEYEVGPYHRMVGQDPGHRGTASVFQAHHAVQGAWARARIPGYNHNNAPTILLRDSYRGSPHQIITGRQRARQAGLQNRSFSDELRNVELDLIEAEVPPRFRDEILNQVEDHFGDLYRELQQRLLASQLRDIFGDWTPDGS</sequence>
<protein>
    <submittedName>
        <fullName evidence="2">HNH/Endo VII superfamily toxin with a SHH signature</fullName>
    </submittedName>
</protein>
<evidence type="ECO:0000259" key="1">
    <source>
        <dbReference type="Pfam" id="PF15652"/>
    </source>
</evidence>
<evidence type="ECO:0000313" key="2">
    <source>
        <dbReference type="EMBL" id="SEP26531.1"/>
    </source>
</evidence>